<dbReference type="Proteomes" id="UP000436088">
    <property type="component" value="Unassembled WGS sequence"/>
</dbReference>
<keyword evidence="2" id="KW-1185">Reference proteome</keyword>
<dbReference type="EMBL" id="VEPZ02000937">
    <property type="protein sequence ID" value="KAE8708707.1"/>
    <property type="molecule type" value="Genomic_DNA"/>
</dbReference>
<comment type="caution">
    <text evidence="1">The sequence shown here is derived from an EMBL/GenBank/DDBJ whole genome shotgun (WGS) entry which is preliminary data.</text>
</comment>
<dbReference type="AlphaFoldDB" id="A0A6A3AZ09"/>
<reference evidence="1" key="1">
    <citation type="submission" date="2019-09" db="EMBL/GenBank/DDBJ databases">
        <title>Draft genome information of white flower Hibiscus syriacus.</title>
        <authorList>
            <person name="Kim Y.-M."/>
        </authorList>
    </citation>
    <scope>NUCLEOTIDE SEQUENCE [LARGE SCALE GENOMIC DNA]</scope>
    <source>
        <strain evidence="1">YM2019G1</strain>
    </source>
</reference>
<proteinExistence type="predicted"/>
<gene>
    <name evidence="1" type="ORF">F3Y22_tig00110332pilonHSYRG00022</name>
</gene>
<protein>
    <submittedName>
        <fullName evidence="1">Uncharacterized protein</fullName>
    </submittedName>
</protein>
<evidence type="ECO:0000313" key="2">
    <source>
        <dbReference type="Proteomes" id="UP000436088"/>
    </source>
</evidence>
<sequence length="95" mass="11130">MGGVLSAMHERTKRAIADIDVVGRCERYGYGVVSVDQFFVWVFGYYVEVDAGDEFGRRCYVKRRNFEGGDGESGRWDGRGRIRSRRLWRLEEEER</sequence>
<evidence type="ECO:0000313" key="1">
    <source>
        <dbReference type="EMBL" id="KAE8708707.1"/>
    </source>
</evidence>
<organism evidence="1 2">
    <name type="scientific">Hibiscus syriacus</name>
    <name type="common">Rose of Sharon</name>
    <dbReference type="NCBI Taxonomy" id="106335"/>
    <lineage>
        <taxon>Eukaryota</taxon>
        <taxon>Viridiplantae</taxon>
        <taxon>Streptophyta</taxon>
        <taxon>Embryophyta</taxon>
        <taxon>Tracheophyta</taxon>
        <taxon>Spermatophyta</taxon>
        <taxon>Magnoliopsida</taxon>
        <taxon>eudicotyledons</taxon>
        <taxon>Gunneridae</taxon>
        <taxon>Pentapetalae</taxon>
        <taxon>rosids</taxon>
        <taxon>malvids</taxon>
        <taxon>Malvales</taxon>
        <taxon>Malvaceae</taxon>
        <taxon>Malvoideae</taxon>
        <taxon>Hibiscus</taxon>
    </lineage>
</organism>
<name>A0A6A3AZ09_HIBSY</name>
<accession>A0A6A3AZ09</accession>